<dbReference type="GO" id="GO:0005886">
    <property type="term" value="C:plasma membrane"/>
    <property type="evidence" value="ECO:0007669"/>
    <property type="project" value="UniProtKB-SubCell"/>
</dbReference>
<dbReference type="Proteomes" id="UP000053091">
    <property type="component" value="Unassembled WGS sequence"/>
</dbReference>
<feature type="transmembrane region" description="Helical" evidence="7">
    <location>
        <begin position="289"/>
        <end position="313"/>
    </location>
</feature>
<dbReference type="EMBL" id="DF968182">
    <property type="protein sequence ID" value="GAP43775.1"/>
    <property type="molecule type" value="Genomic_DNA"/>
</dbReference>
<keyword evidence="5 7" id="KW-0472">Membrane</keyword>
<accession>A0A0S7C4P6</accession>
<evidence type="ECO:0000259" key="8">
    <source>
        <dbReference type="Pfam" id="PF02687"/>
    </source>
</evidence>
<dbReference type="PANTHER" id="PTHR30572">
    <property type="entry name" value="MEMBRANE COMPONENT OF TRANSPORTER-RELATED"/>
    <property type="match status" value="1"/>
</dbReference>
<proteinExistence type="inferred from homology"/>
<evidence type="ECO:0000256" key="1">
    <source>
        <dbReference type="ARBA" id="ARBA00004651"/>
    </source>
</evidence>
<dbReference type="InterPro" id="IPR025857">
    <property type="entry name" value="MacB_PCD"/>
</dbReference>
<comment type="similarity">
    <text evidence="6">Belongs to the ABC-4 integral membrane protein family.</text>
</comment>
<evidence type="ECO:0000313" key="10">
    <source>
        <dbReference type="EMBL" id="GAP43775.1"/>
    </source>
</evidence>
<dbReference type="RefSeq" id="WP_062041448.1">
    <property type="nucleotide sequence ID" value="NZ_DF968182.1"/>
</dbReference>
<feature type="domain" description="ABC3 transporter permease C-terminal" evidence="8">
    <location>
        <begin position="292"/>
        <end position="414"/>
    </location>
</feature>
<evidence type="ECO:0000256" key="2">
    <source>
        <dbReference type="ARBA" id="ARBA00022475"/>
    </source>
</evidence>
<dbReference type="PATRIC" id="fig|1678841.3.peg.2159"/>
<evidence type="ECO:0000256" key="4">
    <source>
        <dbReference type="ARBA" id="ARBA00022989"/>
    </source>
</evidence>
<evidence type="ECO:0000256" key="7">
    <source>
        <dbReference type="SAM" id="Phobius"/>
    </source>
</evidence>
<evidence type="ECO:0000256" key="5">
    <source>
        <dbReference type="ARBA" id="ARBA00023136"/>
    </source>
</evidence>
<feature type="transmembrane region" description="Helical" evidence="7">
    <location>
        <begin position="342"/>
        <end position="367"/>
    </location>
</feature>
<evidence type="ECO:0000259" key="9">
    <source>
        <dbReference type="Pfam" id="PF12704"/>
    </source>
</evidence>
<reference evidence="10" key="1">
    <citation type="journal article" date="2015" name="Genome Announc.">
        <title>Draft Genome Sequence of Bacteroidales Strain TBC1, a Novel Isolate from a Methanogenic Wastewater Treatment System.</title>
        <authorList>
            <person name="Tourlousse D.M."/>
            <person name="Matsuura N."/>
            <person name="Sun L."/>
            <person name="Toyonaga M."/>
            <person name="Kuroda K."/>
            <person name="Ohashi A."/>
            <person name="Cruz R."/>
            <person name="Yamaguchi T."/>
            <person name="Sekiguchi Y."/>
        </authorList>
    </citation>
    <scope>NUCLEOTIDE SEQUENCE [LARGE SCALE GENOMIC DNA]</scope>
    <source>
        <strain evidence="10">TBC1</strain>
    </source>
</reference>
<feature type="domain" description="MacB-like periplasmic core" evidence="9">
    <location>
        <begin position="21"/>
        <end position="249"/>
    </location>
</feature>
<keyword evidence="3 7" id="KW-0812">Transmembrane</keyword>
<sequence length="421" mass="46117">MFDLDRWQEIMSALKKNKLRTFFTAFGVFWGIFMLVIMLGSGTGLKNGVTSDFGDFATNSVFMWTRPTTVPFKGLPRGRNFNFKADDVEALRREIPEIEYLAPRTQTGGFRGGNNVVRGTKSGAFSIMGDYPEWNLIDPVVIDNGRFLNHADIKEKRKVAVIGNKVNEVLFAPGENAVGQYIQIQGIYFQVIGVFKPKNSGVNFGGDKEQSVFIPLTTFQRVYNWGDIIGWFAFTSKPGVPASVVEEKASALLRRRHSVSPDDPQAIGSFNLEKQYNQMTGLFAGINGLIWIVGIGTLLAGVIGISNIMLVIVKERTKEIGIQRAIGASPLNIISQIITESVFLTTFAGYVGLVIGVGILELVNYALTNSGGDSNMFQNPNIDFNMAISALIILVISGAVAGLIPARKAVSIKPIDALRYE</sequence>
<keyword evidence="11" id="KW-1185">Reference proteome</keyword>
<comment type="subcellular location">
    <subcellularLocation>
        <location evidence="1">Cell membrane</location>
        <topology evidence="1">Multi-pass membrane protein</topology>
    </subcellularLocation>
</comment>
<dbReference type="OrthoDB" id="9770036at2"/>
<name>A0A0S7C4P6_9BACT</name>
<feature type="transmembrane region" description="Helical" evidence="7">
    <location>
        <begin position="21"/>
        <end position="40"/>
    </location>
</feature>
<dbReference type="InterPro" id="IPR003838">
    <property type="entry name" value="ABC3_permease_C"/>
</dbReference>
<dbReference type="PANTHER" id="PTHR30572:SF4">
    <property type="entry name" value="ABC TRANSPORTER PERMEASE YTRF"/>
    <property type="match status" value="1"/>
</dbReference>
<dbReference type="InterPro" id="IPR050250">
    <property type="entry name" value="Macrolide_Exporter_MacB"/>
</dbReference>
<evidence type="ECO:0000313" key="11">
    <source>
        <dbReference type="Proteomes" id="UP000053091"/>
    </source>
</evidence>
<protein>
    <submittedName>
        <fullName evidence="10">ABC-type antimicrobial peptide transport system, permease component</fullName>
    </submittedName>
</protein>
<dbReference type="Pfam" id="PF02687">
    <property type="entry name" value="FtsX"/>
    <property type="match status" value="1"/>
</dbReference>
<evidence type="ECO:0000256" key="3">
    <source>
        <dbReference type="ARBA" id="ARBA00022692"/>
    </source>
</evidence>
<feature type="transmembrane region" description="Helical" evidence="7">
    <location>
        <begin position="387"/>
        <end position="406"/>
    </location>
</feature>
<dbReference type="AlphaFoldDB" id="A0A0S7C4P6"/>
<keyword evidence="4 7" id="KW-1133">Transmembrane helix</keyword>
<dbReference type="Pfam" id="PF12704">
    <property type="entry name" value="MacB_PCD"/>
    <property type="match status" value="1"/>
</dbReference>
<organism evidence="10">
    <name type="scientific">Lentimicrobium saccharophilum</name>
    <dbReference type="NCBI Taxonomy" id="1678841"/>
    <lineage>
        <taxon>Bacteria</taxon>
        <taxon>Pseudomonadati</taxon>
        <taxon>Bacteroidota</taxon>
        <taxon>Bacteroidia</taxon>
        <taxon>Bacteroidales</taxon>
        <taxon>Lentimicrobiaceae</taxon>
        <taxon>Lentimicrobium</taxon>
    </lineage>
</organism>
<dbReference type="STRING" id="1678841.TBC1_111933"/>
<gene>
    <name evidence="10" type="ORF">TBC1_111933</name>
</gene>
<evidence type="ECO:0000256" key="6">
    <source>
        <dbReference type="ARBA" id="ARBA00038076"/>
    </source>
</evidence>
<keyword evidence="2" id="KW-1003">Cell membrane</keyword>
<dbReference type="GO" id="GO:0022857">
    <property type="term" value="F:transmembrane transporter activity"/>
    <property type="evidence" value="ECO:0007669"/>
    <property type="project" value="TreeGrafter"/>
</dbReference>